<evidence type="ECO:0000313" key="4">
    <source>
        <dbReference type="Proteomes" id="UP000688137"/>
    </source>
</evidence>
<feature type="transmembrane region" description="Helical" evidence="2">
    <location>
        <begin position="185"/>
        <end position="203"/>
    </location>
</feature>
<protein>
    <recommendedName>
        <fullName evidence="5">Transmembrane protein</fullName>
    </recommendedName>
</protein>
<dbReference type="Proteomes" id="UP000688137">
    <property type="component" value="Unassembled WGS sequence"/>
</dbReference>
<feature type="transmembrane region" description="Helical" evidence="2">
    <location>
        <begin position="71"/>
        <end position="95"/>
    </location>
</feature>
<feature type="transmembrane region" description="Helical" evidence="2">
    <location>
        <begin position="142"/>
        <end position="165"/>
    </location>
</feature>
<evidence type="ECO:0000256" key="1">
    <source>
        <dbReference type="SAM" id="MobiDB-lite"/>
    </source>
</evidence>
<evidence type="ECO:0008006" key="5">
    <source>
        <dbReference type="Google" id="ProtNLM"/>
    </source>
</evidence>
<feature type="region of interest" description="Disordered" evidence="1">
    <location>
        <begin position="246"/>
        <end position="291"/>
    </location>
</feature>
<dbReference type="EMBL" id="CAJJDM010000002">
    <property type="protein sequence ID" value="CAD8043636.1"/>
    <property type="molecule type" value="Genomic_DNA"/>
</dbReference>
<feature type="compositionally biased region" description="Polar residues" evidence="1">
    <location>
        <begin position="248"/>
        <end position="278"/>
    </location>
</feature>
<gene>
    <name evidence="3" type="ORF">PPRIM_AZ9-3.1.T0050290</name>
</gene>
<keyword evidence="2" id="KW-0812">Transmembrane</keyword>
<keyword evidence="4" id="KW-1185">Reference proteome</keyword>
<organism evidence="3 4">
    <name type="scientific">Paramecium primaurelia</name>
    <dbReference type="NCBI Taxonomy" id="5886"/>
    <lineage>
        <taxon>Eukaryota</taxon>
        <taxon>Sar</taxon>
        <taxon>Alveolata</taxon>
        <taxon>Ciliophora</taxon>
        <taxon>Intramacronucleata</taxon>
        <taxon>Oligohymenophorea</taxon>
        <taxon>Peniculida</taxon>
        <taxon>Parameciidae</taxon>
        <taxon>Paramecium</taxon>
    </lineage>
</organism>
<dbReference type="AlphaFoldDB" id="A0A8S1JTN7"/>
<name>A0A8S1JTN7_PARPR</name>
<comment type="caution">
    <text evidence="3">The sequence shown here is derived from an EMBL/GenBank/DDBJ whole genome shotgun (WGS) entry which is preliminary data.</text>
</comment>
<keyword evidence="2" id="KW-0472">Membrane</keyword>
<sequence>MLKQIKMKSIDKNIYISLIHQDNVFLIDIQTIQYFELGSMNIINKTIRKMDYNDQSVGVCYCCMFFTYKHYIYLMMTTNAIQGFLLIAIGIFGLLEQFELLVFQRPIALSLLSLGSLVVIGLILQLIFFVRHSVLYIGKIMVGVNVLTSLFDLSSGIILLLSCFMELTFIEFNETQQSFSSTKRTILLIISIIIIVISLYGFWMTYLQYQTIEPLQEQLEKETKVVPVISLRQAVARKFSKNFIGELTPNNGKMNRQTRGDSTSDQSQPLQIIQSKQQNQEEFHEPYSNQRSEKLIKVSENLTPYNDYYTSSTNTIRLPQQTDDIQTLRKQRTPRSTFSKQQQEG</sequence>
<feature type="transmembrane region" description="Helical" evidence="2">
    <location>
        <begin position="107"/>
        <end position="130"/>
    </location>
</feature>
<keyword evidence="2" id="KW-1133">Transmembrane helix</keyword>
<accession>A0A8S1JTN7</accession>
<evidence type="ECO:0000313" key="3">
    <source>
        <dbReference type="EMBL" id="CAD8043636.1"/>
    </source>
</evidence>
<feature type="compositionally biased region" description="Basic and acidic residues" evidence="1">
    <location>
        <begin position="279"/>
        <end position="291"/>
    </location>
</feature>
<proteinExistence type="predicted"/>
<reference evidence="3" key="1">
    <citation type="submission" date="2021-01" db="EMBL/GenBank/DDBJ databases">
        <authorList>
            <consortium name="Genoscope - CEA"/>
            <person name="William W."/>
        </authorList>
    </citation>
    <scope>NUCLEOTIDE SEQUENCE</scope>
</reference>
<evidence type="ECO:0000256" key="2">
    <source>
        <dbReference type="SAM" id="Phobius"/>
    </source>
</evidence>
<dbReference type="OMA" id="HYIYLMM"/>